<organism evidence="1 2">
    <name type="scientific">Vespula maculifrons</name>
    <name type="common">Eastern yellow jacket</name>
    <name type="synonym">Wasp</name>
    <dbReference type="NCBI Taxonomy" id="7453"/>
    <lineage>
        <taxon>Eukaryota</taxon>
        <taxon>Metazoa</taxon>
        <taxon>Ecdysozoa</taxon>
        <taxon>Arthropoda</taxon>
        <taxon>Hexapoda</taxon>
        <taxon>Insecta</taxon>
        <taxon>Pterygota</taxon>
        <taxon>Neoptera</taxon>
        <taxon>Endopterygota</taxon>
        <taxon>Hymenoptera</taxon>
        <taxon>Apocrita</taxon>
        <taxon>Aculeata</taxon>
        <taxon>Vespoidea</taxon>
        <taxon>Vespidae</taxon>
        <taxon>Vespinae</taxon>
        <taxon>Vespula</taxon>
    </lineage>
</organism>
<name>A0ABD2AKN2_VESMC</name>
<keyword evidence="2" id="KW-1185">Reference proteome</keyword>
<reference evidence="1 2" key="1">
    <citation type="journal article" date="2024" name="Ann. Entomol. Soc. Am.">
        <title>Genomic analyses of the southern and eastern yellowjacket wasps (Hymenoptera: Vespidae) reveal evolutionary signatures of social life.</title>
        <authorList>
            <person name="Catto M.A."/>
            <person name="Caine P.B."/>
            <person name="Orr S.E."/>
            <person name="Hunt B.G."/>
            <person name="Goodisman M.A.D."/>
        </authorList>
    </citation>
    <scope>NUCLEOTIDE SEQUENCE [LARGE SCALE GENOMIC DNA]</scope>
    <source>
        <strain evidence="1">232</strain>
        <tissue evidence="1">Head and thorax</tissue>
    </source>
</reference>
<accession>A0ABD2AKN2</accession>
<evidence type="ECO:0000313" key="1">
    <source>
        <dbReference type="EMBL" id="KAL2721164.1"/>
    </source>
</evidence>
<sequence>MHNKNVQFTIFLLKRQPTNVCQLKETEVRSSIAGNVLSIEETWRIALRSRDKASQRIENILRKPR</sequence>
<evidence type="ECO:0000313" key="2">
    <source>
        <dbReference type="Proteomes" id="UP001607303"/>
    </source>
</evidence>
<dbReference type="EMBL" id="JAYRBN010000116">
    <property type="protein sequence ID" value="KAL2721164.1"/>
    <property type="molecule type" value="Genomic_DNA"/>
</dbReference>
<proteinExistence type="predicted"/>
<protein>
    <submittedName>
        <fullName evidence="1">Uncharacterized protein</fullName>
    </submittedName>
</protein>
<comment type="caution">
    <text evidence="1">The sequence shown here is derived from an EMBL/GenBank/DDBJ whole genome shotgun (WGS) entry which is preliminary data.</text>
</comment>
<gene>
    <name evidence="1" type="ORF">V1477_019984</name>
</gene>
<dbReference type="Proteomes" id="UP001607303">
    <property type="component" value="Unassembled WGS sequence"/>
</dbReference>
<dbReference type="AlphaFoldDB" id="A0ABD2AKN2"/>